<comment type="caution">
    <text evidence="3">The sequence shown here is derived from an EMBL/GenBank/DDBJ whole genome shotgun (WGS) entry which is preliminary data.</text>
</comment>
<evidence type="ECO:0000313" key="4">
    <source>
        <dbReference type="Proteomes" id="UP000002748"/>
    </source>
</evidence>
<dbReference type="RefSeq" id="XP_014182959.1">
    <property type="nucleotide sequence ID" value="XM_014327484.1"/>
</dbReference>
<evidence type="ECO:0000259" key="2">
    <source>
        <dbReference type="Pfam" id="PF02798"/>
    </source>
</evidence>
<dbReference type="SUPFAM" id="SSF52833">
    <property type="entry name" value="Thioredoxin-like"/>
    <property type="match status" value="1"/>
</dbReference>
<reference evidence="3 4" key="1">
    <citation type="journal article" date="2012" name="Eukaryot. Cell">
        <title>Draft genome sequence of CBS 2479, the standard type strain of Trichosporon asahii.</title>
        <authorList>
            <person name="Yang R.Y."/>
            <person name="Li H.T."/>
            <person name="Zhu H."/>
            <person name="Zhou G.P."/>
            <person name="Wang M."/>
            <person name="Wang L."/>
        </authorList>
    </citation>
    <scope>NUCLEOTIDE SEQUENCE [LARGE SCALE GENOMIC DNA]</scope>
    <source>
        <strain evidence="4">ATCC 90039 / CBS 2479 / JCM 2466 / KCTC 7840 / NCYC 2677 / UAMH 7654</strain>
    </source>
</reference>
<dbReference type="Pfam" id="PF02798">
    <property type="entry name" value="GST_N"/>
    <property type="match status" value="1"/>
</dbReference>
<evidence type="ECO:0000313" key="3">
    <source>
        <dbReference type="EMBL" id="EJT51486.1"/>
    </source>
</evidence>
<organism evidence="3 4">
    <name type="scientific">Trichosporon asahii var. asahii (strain ATCC 90039 / CBS 2479 / JCM 2466 / KCTC 7840 / NBRC 103889/ NCYC 2677 / UAMH 7654)</name>
    <name type="common">Yeast</name>
    <dbReference type="NCBI Taxonomy" id="1186058"/>
    <lineage>
        <taxon>Eukaryota</taxon>
        <taxon>Fungi</taxon>
        <taxon>Dikarya</taxon>
        <taxon>Basidiomycota</taxon>
        <taxon>Agaricomycotina</taxon>
        <taxon>Tremellomycetes</taxon>
        <taxon>Trichosporonales</taxon>
        <taxon>Trichosporonaceae</taxon>
        <taxon>Trichosporon</taxon>
    </lineage>
</organism>
<protein>
    <recommendedName>
        <fullName evidence="2">GST N-terminal domain-containing protein</fullName>
    </recommendedName>
</protein>
<dbReference type="AlphaFoldDB" id="J5TLM3"/>
<proteinExistence type="predicted"/>
<dbReference type="HOGENOM" id="CLU_063115_1_0_1"/>
<dbReference type="EMBL" id="ALBS01000054">
    <property type="protein sequence ID" value="EJT51486.1"/>
    <property type="molecule type" value="Genomic_DNA"/>
</dbReference>
<dbReference type="Gene3D" id="3.40.30.10">
    <property type="entry name" value="Glutaredoxin"/>
    <property type="match status" value="1"/>
</dbReference>
<dbReference type="InterPro" id="IPR004045">
    <property type="entry name" value="Glutathione_S-Trfase_N"/>
</dbReference>
<gene>
    <name evidence="3" type="ORF">A1Q1_07248</name>
</gene>
<sequence length="373" mass="40691">MSKKPGESVNDEQQGALALHRSLLPMGTGRTDVMGSMTATDAFPLPVLESSLVFSPSRDSGQGSVIRCLSYLKSMQLTAVLYSFGGSAWAQVPRLAIVEGGYADGDIEIKEVNLAEGANFNPEYLKINAQGTVPALVDEKGHNFHLVGFTANSRYDSSTTATQQISKHAPKPPKTASSEHHELKKFIETVHLDSHDPNDLFILPTSEQDRKTKGEGMVGGFLKGRQDALDKYSTSAPDDVKEFLKQKQTANKQILDFMTGSPSQEEQTKIYQKANEEWRSAGELLRGQAHHLLKKAGQGKFLGGDDEPNEADFHFVTWLARIASNAGASPGAPGKDILHLISVKAEGGEIPALIGEYWDQWRQRPSFSKVGLK</sequence>
<accession>J5TLM3</accession>
<dbReference type="InterPro" id="IPR036249">
    <property type="entry name" value="Thioredoxin-like_sf"/>
</dbReference>
<dbReference type="GeneID" id="25990760"/>
<dbReference type="Proteomes" id="UP000002748">
    <property type="component" value="Unassembled WGS sequence"/>
</dbReference>
<name>J5TLM3_TRIAS</name>
<dbReference type="VEuPathDB" id="FungiDB:A1Q1_07248"/>
<dbReference type="KEGG" id="tasa:A1Q1_07248"/>
<feature type="domain" description="GST N-terminal" evidence="2">
    <location>
        <begin position="81"/>
        <end position="140"/>
    </location>
</feature>
<dbReference type="OrthoDB" id="412788at2759"/>
<feature type="region of interest" description="Disordered" evidence="1">
    <location>
        <begin position="158"/>
        <end position="180"/>
    </location>
</feature>
<evidence type="ECO:0000256" key="1">
    <source>
        <dbReference type="SAM" id="MobiDB-lite"/>
    </source>
</evidence>